<accession>A0A164DDA1</accession>
<dbReference type="Proteomes" id="UP000076858">
    <property type="component" value="Unassembled WGS sequence"/>
</dbReference>
<evidence type="ECO:0000313" key="2">
    <source>
        <dbReference type="EMBL" id="KZR95657.1"/>
    </source>
</evidence>
<evidence type="ECO:0000256" key="1">
    <source>
        <dbReference type="SAM" id="MobiDB-lite"/>
    </source>
</evidence>
<protein>
    <submittedName>
        <fullName evidence="2">Uncharacterized protein</fullName>
    </submittedName>
</protein>
<gene>
    <name evidence="2" type="ORF">APZ42_010493</name>
</gene>
<feature type="non-terminal residue" evidence="2">
    <location>
        <position position="122"/>
    </location>
</feature>
<dbReference type="EMBL" id="LRGB01027803">
    <property type="protein sequence ID" value="KZR95657.1"/>
    <property type="molecule type" value="Genomic_DNA"/>
</dbReference>
<feature type="region of interest" description="Disordered" evidence="1">
    <location>
        <begin position="91"/>
        <end position="112"/>
    </location>
</feature>
<evidence type="ECO:0000313" key="3">
    <source>
        <dbReference type="Proteomes" id="UP000076858"/>
    </source>
</evidence>
<keyword evidence="3" id="KW-1185">Reference proteome</keyword>
<feature type="non-terminal residue" evidence="2">
    <location>
        <position position="1"/>
    </location>
</feature>
<comment type="caution">
    <text evidence="2">The sequence shown here is derived from an EMBL/GenBank/DDBJ whole genome shotgun (WGS) entry which is preliminary data.</text>
</comment>
<name>A0A164DDA1_9CRUS</name>
<proteinExistence type="predicted"/>
<sequence>ITNFSRRLSFADWNRLMQDRIQQPNESGMEYALDKFRVCRLSPTTLTERDAISFLINGLARWEHVAAMAAAAPIDIPAFITRIQQLEQLGVSARPEMAPNPQVDTQPPLQPDLTAAFKSFSD</sequence>
<dbReference type="OrthoDB" id="8057007at2759"/>
<dbReference type="AlphaFoldDB" id="A0A164DDA1"/>
<reference evidence="2 3" key="1">
    <citation type="submission" date="2016-03" db="EMBL/GenBank/DDBJ databases">
        <title>EvidentialGene: Evidence-directed Construction of Genes on Genomes.</title>
        <authorList>
            <person name="Gilbert D.G."/>
            <person name="Choi J.-H."/>
            <person name="Mockaitis K."/>
            <person name="Colbourne J."/>
            <person name="Pfrender M."/>
        </authorList>
    </citation>
    <scope>NUCLEOTIDE SEQUENCE [LARGE SCALE GENOMIC DNA]</scope>
    <source>
        <strain evidence="2 3">Xinb3</strain>
        <tissue evidence="2">Complete organism</tissue>
    </source>
</reference>
<organism evidence="2 3">
    <name type="scientific">Daphnia magna</name>
    <dbReference type="NCBI Taxonomy" id="35525"/>
    <lineage>
        <taxon>Eukaryota</taxon>
        <taxon>Metazoa</taxon>
        <taxon>Ecdysozoa</taxon>
        <taxon>Arthropoda</taxon>
        <taxon>Crustacea</taxon>
        <taxon>Branchiopoda</taxon>
        <taxon>Diplostraca</taxon>
        <taxon>Cladocera</taxon>
        <taxon>Anomopoda</taxon>
        <taxon>Daphniidae</taxon>
        <taxon>Daphnia</taxon>
    </lineage>
</organism>